<name>D9SM52_CLOC7</name>
<evidence type="ECO:0000313" key="3">
    <source>
        <dbReference type="Proteomes" id="UP000002730"/>
    </source>
</evidence>
<dbReference type="AlphaFoldDB" id="D9SM52"/>
<dbReference type="EMBL" id="CP002160">
    <property type="protein sequence ID" value="ADL51783.1"/>
    <property type="molecule type" value="Genomic_DNA"/>
</dbReference>
<accession>D9SM52</accession>
<sequence length="70" mass="8523">MNKNNFIALVILFFKCFMIILFLGYILPKVFNTYLEHFTENTRNGDLFVISKQNRDIISYVIYYIKSYFY</sequence>
<organism evidence="2 3">
    <name type="scientific">Clostridium cellulovorans (strain ATCC 35296 / DSM 3052 / OCM 3 / 743B)</name>
    <dbReference type="NCBI Taxonomy" id="573061"/>
    <lineage>
        <taxon>Bacteria</taxon>
        <taxon>Bacillati</taxon>
        <taxon>Bacillota</taxon>
        <taxon>Clostridia</taxon>
        <taxon>Eubacteriales</taxon>
        <taxon>Clostridiaceae</taxon>
        <taxon>Clostridium</taxon>
    </lineage>
</organism>
<evidence type="ECO:0000256" key="1">
    <source>
        <dbReference type="SAM" id="Phobius"/>
    </source>
</evidence>
<keyword evidence="1" id="KW-0472">Membrane</keyword>
<gene>
    <name evidence="2" type="ordered locus">Clocel_2040</name>
</gene>
<dbReference type="KEGG" id="ccb:Clocel_2040"/>
<feature type="transmembrane region" description="Helical" evidence="1">
    <location>
        <begin position="6"/>
        <end position="27"/>
    </location>
</feature>
<dbReference type="HOGENOM" id="CLU_2750614_0_0_9"/>
<proteinExistence type="predicted"/>
<protein>
    <submittedName>
        <fullName evidence="2">Uncharacterized protein</fullName>
    </submittedName>
</protein>
<keyword evidence="1" id="KW-1133">Transmembrane helix</keyword>
<keyword evidence="1" id="KW-0812">Transmembrane</keyword>
<keyword evidence="3" id="KW-1185">Reference proteome</keyword>
<dbReference type="Proteomes" id="UP000002730">
    <property type="component" value="Chromosome"/>
</dbReference>
<dbReference type="STRING" id="573061.Clocel_2040"/>
<reference evidence="2 3" key="1">
    <citation type="submission" date="2010-08" db="EMBL/GenBank/DDBJ databases">
        <title>Complete sequence of Clostridium cellulovorans 743B.</title>
        <authorList>
            <consortium name="US DOE Joint Genome Institute"/>
            <person name="Lucas S."/>
            <person name="Copeland A."/>
            <person name="Lapidus A."/>
            <person name="Cheng J.-F."/>
            <person name="Bruce D."/>
            <person name="Goodwin L."/>
            <person name="Pitluck S."/>
            <person name="Chertkov O."/>
            <person name="Detter J.C."/>
            <person name="Han C."/>
            <person name="Tapia R."/>
            <person name="Land M."/>
            <person name="Hauser L."/>
            <person name="Chang Y.-J."/>
            <person name="Jeffries C."/>
            <person name="Kyrpides N."/>
            <person name="Ivanova N."/>
            <person name="Mikhailova N."/>
            <person name="Hemme C.L."/>
            <person name="Woyke T."/>
        </authorList>
    </citation>
    <scope>NUCLEOTIDE SEQUENCE [LARGE SCALE GENOMIC DNA]</scope>
    <source>
        <strain evidence="3">ATCC 35296 / DSM 3052 / OCM 3 / 743B</strain>
    </source>
</reference>
<evidence type="ECO:0000313" key="2">
    <source>
        <dbReference type="EMBL" id="ADL51783.1"/>
    </source>
</evidence>